<dbReference type="InterPro" id="IPR029058">
    <property type="entry name" value="AB_hydrolase_fold"/>
</dbReference>
<dbReference type="AlphaFoldDB" id="A0A0D8ZS61"/>
<reference evidence="3 4" key="1">
    <citation type="submission" date="2015-02" db="EMBL/GenBank/DDBJ databases">
        <title>Draft genome of a novel marine cyanobacterium (Chroococcales) isolated from South Atlantic Ocean.</title>
        <authorList>
            <person name="Rigonato J."/>
            <person name="Alvarenga D.O."/>
            <person name="Branco L.H."/>
            <person name="Varani A.M."/>
            <person name="Brandini F.P."/>
            <person name="Fiore M.F."/>
        </authorList>
    </citation>
    <scope>NUCLEOTIDE SEQUENCE [LARGE SCALE GENOMIC DNA]</scope>
    <source>
        <strain evidence="3 4">CENA595</strain>
    </source>
</reference>
<accession>A0A0D8ZS61</accession>
<dbReference type="EMBL" id="JYON01000011">
    <property type="protein sequence ID" value="KJH71575.1"/>
    <property type="molecule type" value="Genomic_DNA"/>
</dbReference>
<feature type="transmembrane region" description="Helical" evidence="2">
    <location>
        <begin position="317"/>
        <end position="338"/>
    </location>
</feature>
<evidence type="ECO:0000256" key="1">
    <source>
        <dbReference type="SAM" id="MobiDB-lite"/>
    </source>
</evidence>
<evidence type="ECO:0000256" key="2">
    <source>
        <dbReference type="SAM" id="Phobius"/>
    </source>
</evidence>
<dbReference type="GO" id="GO:0006508">
    <property type="term" value="P:proteolysis"/>
    <property type="evidence" value="ECO:0007669"/>
    <property type="project" value="UniProtKB-KW"/>
</dbReference>
<evidence type="ECO:0000313" key="4">
    <source>
        <dbReference type="Proteomes" id="UP000032452"/>
    </source>
</evidence>
<protein>
    <submittedName>
        <fullName evidence="3">CAAX protease</fullName>
    </submittedName>
</protein>
<feature type="transmembrane region" description="Helical" evidence="2">
    <location>
        <begin position="131"/>
        <end position="150"/>
    </location>
</feature>
<keyword evidence="4" id="KW-1185">Reference proteome</keyword>
<dbReference type="Proteomes" id="UP000032452">
    <property type="component" value="Unassembled WGS sequence"/>
</dbReference>
<dbReference type="GO" id="GO:0008233">
    <property type="term" value="F:peptidase activity"/>
    <property type="evidence" value="ECO:0007669"/>
    <property type="project" value="UniProtKB-KW"/>
</dbReference>
<keyword evidence="2" id="KW-1133">Transmembrane helix</keyword>
<feature type="region of interest" description="Disordered" evidence="1">
    <location>
        <begin position="232"/>
        <end position="266"/>
    </location>
</feature>
<dbReference type="STRING" id="1618023.UH38_12370"/>
<dbReference type="RefSeq" id="WP_045054955.1">
    <property type="nucleotide sequence ID" value="NZ_CAWMDP010000048.1"/>
</dbReference>
<keyword evidence="3" id="KW-0645">Protease</keyword>
<dbReference type="SUPFAM" id="SSF53474">
    <property type="entry name" value="alpha/beta-Hydrolases"/>
    <property type="match status" value="1"/>
</dbReference>
<sequence length="1224" mass="136812">MYKTALDRFWELLGWVLALNSEAFEQINTLFHGSTVALIVVLAAGLSQVFAQSIILFINRVKPVRFVFSLLVGTLLFAFGYIFLVFSTWSIGFAPFTIEAPFGVVARTLGFSYAPLIFSLFGAMPYLGEPILALLSLWHLLAMVVGIAAASNTGEWQAFGTVALGWATLWVSQRTIGKPIASFGRWVVSQVAGVELVTQRERLLAIVQKRKLRSLSATNLTAFSVPETGAVTSQMEEETLGVEQPPTEMKVRAPSPRSNAAQTDTTKNRRFRLSKVTRQLSSILILAFVTFAAIVLLAPIRHWWFAWYRNLDGIFKLVFNLVWIGVIALVTAALLAPLESLSWWAGWYGDRVDTTPDANRDSQPIPQQTPATRYVIYLDGIGQSTFDYLPDIQEFLDSLAPALPEDVLLIKDIMPYSVRNNPLTGNRPLAFFWRLADSFRLKNPASLFGYLVNIRNVLVVAVSADKRYGPIYNLGIAQVMYQALLRHGYQLNSGVPISLIGFSGGGQMAAAAAPFLRQALSAPIEVISLGGVISGNINVLKLEHLYHLVGDKDMVERIGSGMFPGRWAIFFLSYWNRAQRLGKANRISLGPVGHQVPGGLMDSEQFLPDGRTHLQQTIDWVVKILRGTKGRAERATPRQSNYEWYRQAAFNRPDFYPIHQSVSPEYYQAIAPWMGRLILPTEDQRQAVKGVLFEVHHAPSQFQHLVGQVVILRLGDEPQVRTYVQAVTKDVHFSAQAEYSAWQGNIHPTRIDRWRLVNPLESLAGSHPHDDVIVMLPEPVTGQSKGDRSPHILYISHEPVQITGRYYGLVKFVQPVRPKSDLFSVVHFNRTTKQFDGAEEIVKMPSVVANRNRTYPSTSKDIEKSPLNATGWYIYGAADESGIFVVQALAPRALLQLQPERAIADKAVKKYLKKEAWSNLVAQKGKISSVVSGKTIQARSAAWREGQRALLIHVYGGIGGKKTEPKAKSPLYFGHFAYGIAKVVREPLSDELRFEIVYHQIYTHNTDGLIAGSLHWSRYMGDRSFGWLGLRPTCDTIVELDGFTGDYQTQDGWKKSPLDQLIYQLEIMAARYRIGDGTGGTFVGPANNCTQDANQALYAALRQIALAIRSHPNVEEWKQQHPEQLHRLEQLERLGLDLKRLLLPWGTARADWKNQTEVLGSTLEDDPLQNIIRSLLSWRTILPRLTSDEVVETFIEQGGSAWVLRTNQVGGLDPDIEPIAPMTL</sequence>
<keyword evidence="2" id="KW-0812">Transmembrane</keyword>
<feature type="transmembrane region" description="Helical" evidence="2">
    <location>
        <begin position="33"/>
        <end position="58"/>
    </location>
</feature>
<proteinExistence type="predicted"/>
<feature type="transmembrane region" description="Helical" evidence="2">
    <location>
        <begin position="104"/>
        <end position="124"/>
    </location>
</feature>
<dbReference type="PATRIC" id="fig|1618023.3.peg.4345"/>
<gene>
    <name evidence="3" type="ORF">UH38_12370</name>
</gene>
<name>A0A0D8ZS61_9CYAN</name>
<feature type="compositionally biased region" description="Polar residues" evidence="1">
    <location>
        <begin position="256"/>
        <end position="265"/>
    </location>
</feature>
<evidence type="ECO:0000313" key="3">
    <source>
        <dbReference type="EMBL" id="KJH71575.1"/>
    </source>
</evidence>
<keyword evidence="3" id="KW-0378">Hydrolase</keyword>
<dbReference type="OrthoDB" id="5141003at2"/>
<organism evidence="3 4">
    <name type="scientific">Aliterella atlantica CENA595</name>
    <dbReference type="NCBI Taxonomy" id="1618023"/>
    <lineage>
        <taxon>Bacteria</taxon>
        <taxon>Bacillati</taxon>
        <taxon>Cyanobacteriota</taxon>
        <taxon>Cyanophyceae</taxon>
        <taxon>Chroococcidiopsidales</taxon>
        <taxon>Aliterellaceae</taxon>
        <taxon>Aliterella</taxon>
    </lineage>
</organism>
<keyword evidence="2" id="KW-0472">Membrane</keyword>
<feature type="transmembrane region" description="Helical" evidence="2">
    <location>
        <begin position="70"/>
        <end position="92"/>
    </location>
</feature>
<comment type="caution">
    <text evidence="3">The sequence shown here is derived from an EMBL/GenBank/DDBJ whole genome shotgun (WGS) entry which is preliminary data.</text>
</comment>
<feature type="transmembrane region" description="Helical" evidence="2">
    <location>
        <begin position="280"/>
        <end position="305"/>
    </location>
</feature>